<reference evidence="1" key="1">
    <citation type="submission" date="2018-06" db="EMBL/GenBank/DDBJ databases">
        <authorList>
            <person name="Zhirakovskaya E."/>
        </authorList>
    </citation>
    <scope>NUCLEOTIDE SEQUENCE</scope>
</reference>
<name>A0A3B0ZDQ5_9ZZZZ</name>
<evidence type="ECO:0000313" key="1">
    <source>
        <dbReference type="EMBL" id="VAW91555.1"/>
    </source>
</evidence>
<dbReference type="AlphaFoldDB" id="A0A3B0ZDQ5"/>
<gene>
    <name evidence="1" type="ORF">MNBD_GAMMA23-1049</name>
</gene>
<sequence>MTNRVKVRITIAKLLELAYSKDEGLTTKIVLSKGNFKLKVNTNGDATLSSSAGMLTFRGGPALTGLGAKIKNISVSFSQGEDKKTNYMAMFSFSGAANISISGTFDIEKLITSCSGLLCQAARLLQRRNKQLKAYDMELQRIMGY</sequence>
<organism evidence="1">
    <name type="scientific">hydrothermal vent metagenome</name>
    <dbReference type="NCBI Taxonomy" id="652676"/>
    <lineage>
        <taxon>unclassified sequences</taxon>
        <taxon>metagenomes</taxon>
        <taxon>ecological metagenomes</taxon>
    </lineage>
</organism>
<protein>
    <submittedName>
        <fullName evidence="1">Uncharacterized protein</fullName>
    </submittedName>
</protein>
<accession>A0A3B0ZDQ5</accession>
<proteinExistence type="predicted"/>
<dbReference type="EMBL" id="UOFT01000011">
    <property type="protein sequence ID" value="VAW91555.1"/>
    <property type="molecule type" value="Genomic_DNA"/>
</dbReference>